<name>A0A517WVS4_9PLAN</name>
<keyword evidence="1" id="KW-0732">Signal</keyword>
<reference evidence="2 3" key="1">
    <citation type="submission" date="2019-03" db="EMBL/GenBank/DDBJ databases">
        <title>Deep-cultivation of Planctomycetes and their phenomic and genomic characterization uncovers novel biology.</title>
        <authorList>
            <person name="Wiegand S."/>
            <person name="Jogler M."/>
            <person name="Boedeker C."/>
            <person name="Pinto D."/>
            <person name="Vollmers J."/>
            <person name="Rivas-Marin E."/>
            <person name="Kohn T."/>
            <person name="Peeters S.H."/>
            <person name="Heuer A."/>
            <person name="Rast P."/>
            <person name="Oberbeckmann S."/>
            <person name="Bunk B."/>
            <person name="Jeske O."/>
            <person name="Meyerdierks A."/>
            <person name="Storesund J.E."/>
            <person name="Kallscheuer N."/>
            <person name="Luecker S."/>
            <person name="Lage O.M."/>
            <person name="Pohl T."/>
            <person name="Merkel B.J."/>
            <person name="Hornburger P."/>
            <person name="Mueller R.-W."/>
            <person name="Bruemmer F."/>
            <person name="Labrenz M."/>
            <person name="Spormann A.M."/>
            <person name="Op den Camp H."/>
            <person name="Overmann J."/>
            <person name="Amann R."/>
            <person name="Jetten M.S.M."/>
            <person name="Mascher T."/>
            <person name="Medema M.H."/>
            <person name="Devos D.P."/>
            <person name="Kaster A.-K."/>
            <person name="Ovreas L."/>
            <person name="Rohde M."/>
            <person name="Galperin M.Y."/>
            <person name="Jogler C."/>
        </authorList>
    </citation>
    <scope>NUCLEOTIDE SEQUENCE [LARGE SCALE GENOMIC DNA]</scope>
    <source>
        <strain evidence="2 3">V202</strain>
    </source>
</reference>
<feature type="chain" id="PRO_5021706453" evidence="1">
    <location>
        <begin position="19"/>
        <end position="150"/>
    </location>
</feature>
<dbReference type="EMBL" id="CP037422">
    <property type="protein sequence ID" value="QDU09312.1"/>
    <property type="molecule type" value="Genomic_DNA"/>
</dbReference>
<sequence length="150" mass="16937" precursor="true">MKHILPLSLLSIFMFSVAQLSNLSANELKQPQNKVTDVIHPKILSKTKSEQISEVISLDKISADQGSSYIARLSIPRASDQKTTSKCILLEEEKPLPHQHARHKLIREQGRGHYSLWTYSVLSFSTSDTSDPRTNGKKYELVSIEAYSQK</sequence>
<dbReference type="Proteomes" id="UP000318384">
    <property type="component" value="Chromosome"/>
</dbReference>
<protein>
    <submittedName>
        <fullName evidence="2">Uncharacterized protein</fullName>
    </submittedName>
</protein>
<proteinExistence type="predicted"/>
<evidence type="ECO:0000313" key="3">
    <source>
        <dbReference type="Proteomes" id="UP000318384"/>
    </source>
</evidence>
<organism evidence="2 3">
    <name type="scientific">Gimesia aquarii</name>
    <dbReference type="NCBI Taxonomy" id="2527964"/>
    <lineage>
        <taxon>Bacteria</taxon>
        <taxon>Pseudomonadati</taxon>
        <taxon>Planctomycetota</taxon>
        <taxon>Planctomycetia</taxon>
        <taxon>Planctomycetales</taxon>
        <taxon>Planctomycetaceae</taxon>
        <taxon>Gimesia</taxon>
    </lineage>
</organism>
<evidence type="ECO:0000313" key="2">
    <source>
        <dbReference type="EMBL" id="QDU09312.1"/>
    </source>
</evidence>
<dbReference type="AlphaFoldDB" id="A0A517WVS4"/>
<accession>A0A517WVS4</accession>
<gene>
    <name evidence="2" type="ORF">V202x_26850</name>
</gene>
<dbReference type="OrthoDB" id="222978at2"/>
<feature type="signal peptide" evidence="1">
    <location>
        <begin position="1"/>
        <end position="18"/>
    </location>
</feature>
<keyword evidence="3" id="KW-1185">Reference proteome</keyword>
<evidence type="ECO:0000256" key="1">
    <source>
        <dbReference type="SAM" id="SignalP"/>
    </source>
</evidence>
<dbReference type="RefSeq" id="WP_145175334.1">
    <property type="nucleotide sequence ID" value="NZ_CP037422.1"/>
</dbReference>